<reference evidence="11 12" key="1">
    <citation type="submission" date="2023-04" db="EMBL/GenBank/DDBJ databases">
        <authorList>
            <person name="Hsu D."/>
        </authorList>
    </citation>
    <scope>NUCLEOTIDE SEQUENCE [LARGE SCALE GENOMIC DNA]</scope>
    <source>
        <strain evidence="11 12">MK1</strain>
    </source>
</reference>
<evidence type="ECO:0000256" key="9">
    <source>
        <dbReference type="PIRSR" id="PIRSR000388-2"/>
    </source>
</evidence>
<keyword evidence="7 10" id="KW-0479">Metal-binding</keyword>
<evidence type="ECO:0000313" key="12">
    <source>
        <dbReference type="Proteomes" id="UP001329915"/>
    </source>
</evidence>
<keyword evidence="5 7" id="KW-0808">Transferase</keyword>
<proteinExistence type="inferred from homology"/>
<evidence type="ECO:0000256" key="7">
    <source>
        <dbReference type="HAMAP-Rule" id="MF_00156"/>
    </source>
</evidence>
<dbReference type="NCBIfam" id="TIGR00222">
    <property type="entry name" value="panB"/>
    <property type="match status" value="1"/>
</dbReference>
<dbReference type="RefSeq" id="WP_366924412.1">
    <property type="nucleotide sequence ID" value="NZ_CP121694.1"/>
</dbReference>
<keyword evidence="7" id="KW-0963">Cytoplasm</keyword>
<evidence type="ECO:0000256" key="6">
    <source>
        <dbReference type="ARBA" id="ARBA00056497"/>
    </source>
</evidence>
<evidence type="ECO:0000256" key="8">
    <source>
        <dbReference type="PIRSR" id="PIRSR000388-1"/>
    </source>
</evidence>
<comment type="pathway">
    <text evidence="1 7">Cofactor biosynthesis; (R)-pantothenate biosynthesis; (R)-pantoate from 3-methyl-2-oxobutanoate: step 1/2.</text>
</comment>
<feature type="binding site" evidence="7 10">
    <location>
        <position position="87"/>
    </location>
    <ligand>
        <name>Mg(2+)</name>
        <dbReference type="ChEBI" id="CHEBI:18420"/>
    </ligand>
</feature>
<comment type="subunit">
    <text evidence="3 7">Homodecamer; pentamer of dimers.</text>
</comment>
<comment type="similarity">
    <text evidence="2 7">Belongs to the PanB family.</text>
</comment>
<evidence type="ECO:0000256" key="5">
    <source>
        <dbReference type="ARBA" id="ARBA00022679"/>
    </source>
</evidence>
<keyword evidence="12" id="KW-1185">Reference proteome</keyword>
<dbReference type="PANTHER" id="PTHR20881:SF0">
    <property type="entry name" value="3-METHYL-2-OXOBUTANOATE HYDROXYMETHYLTRANSFERASE"/>
    <property type="match status" value="1"/>
</dbReference>
<protein>
    <recommendedName>
        <fullName evidence="7">3-methyl-2-oxobutanoate hydroxymethyltransferase</fullName>
        <ecNumber evidence="7">2.1.2.11</ecNumber>
    </recommendedName>
    <alternativeName>
        <fullName evidence="7">Ketopantoate hydroxymethyltransferase</fullName>
        <shortName evidence="7">KPHMT</shortName>
    </alternativeName>
</protein>
<dbReference type="FunFam" id="3.20.20.60:FF:000003">
    <property type="entry name" value="3-methyl-2-oxobutanoate hydroxymethyltransferase"/>
    <property type="match status" value="1"/>
</dbReference>
<dbReference type="SUPFAM" id="SSF51621">
    <property type="entry name" value="Phosphoenolpyruvate/pyruvate domain"/>
    <property type="match status" value="1"/>
</dbReference>
<comment type="cofactor">
    <cofactor evidence="7 10">
        <name>Mg(2+)</name>
        <dbReference type="ChEBI" id="CHEBI:18420"/>
    </cofactor>
    <text evidence="7 10">Binds 1 Mg(2+) ion per subunit.</text>
</comment>
<comment type="catalytic activity">
    <reaction evidence="7">
        <text>(6R)-5,10-methylene-5,6,7,8-tetrahydrofolate + 3-methyl-2-oxobutanoate + H2O = 2-dehydropantoate + (6S)-5,6,7,8-tetrahydrofolate</text>
        <dbReference type="Rhea" id="RHEA:11824"/>
        <dbReference type="ChEBI" id="CHEBI:11561"/>
        <dbReference type="ChEBI" id="CHEBI:11851"/>
        <dbReference type="ChEBI" id="CHEBI:15377"/>
        <dbReference type="ChEBI" id="CHEBI:15636"/>
        <dbReference type="ChEBI" id="CHEBI:57453"/>
        <dbReference type="EC" id="2.1.2.11"/>
    </reaction>
</comment>
<dbReference type="InterPro" id="IPR015813">
    <property type="entry name" value="Pyrv/PenolPyrv_kinase-like_dom"/>
</dbReference>
<dbReference type="Proteomes" id="UP001329915">
    <property type="component" value="Chromosome"/>
</dbReference>
<feature type="active site" description="Proton acceptor" evidence="7 8">
    <location>
        <position position="186"/>
    </location>
</feature>
<dbReference type="Gene3D" id="3.20.20.60">
    <property type="entry name" value="Phosphoenolpyruvate-binding domains"/>
    <property type="match status" value="1"/>
</dbReference>
<feature type="binding site" evidence="7 10">
    <location>
        <position position="119"/>
    </location>
    <ligand>
        <name>Mg(2+)</name>
        <dbReference type="ChEBI" id="CHEBI:18420"/>
    </ligand>
</feature>
<gene>
    <name evidence="7 11" type="primary">panB</name>
    <name evidence="11" type="ORF">MFMK1_001386</name>
</gene>
<dbReference type="HAMAP" id="MF_00156">
    <property type="entry name" value="PanB"/>
    <property type="match status" value="1"/>
</dbReference>
<keyword evidence="7 10" id="KW-0460">Magnesium</keyword>
<comment type="function">
    <text evidence="6 7">Catalyzes the reversible reaction in which hydroxymethyl group from 5,10-methylenetetrahydrofolate is transferred onto alpha-ketoisovalerate to form ketopantoate.</text>
</comment>
<dbReference type="EC" id="2.1.2.11" evidence="7"/>
<dbReference type="InterPro" id="IPR040442">
    <property type="entry name" value="Pyrv_kinase-like_dom_sf"/>
</dbReference>
<dbReference type="GO" id="GO:0000287">
    <property type="term" value="F:magnesium ion binding"/>
    <property type="evidence" value="ECO:0007669"/>
    <property type="project" value="TreeGrafter"/>
</dbReference>
<feature type="binding site" evidence="7 9">
    <location>
        <position position="117"/>
    </location>
    <ligand>
        <name>3-methyl-2-oxobutanoate</name>
        <dbReference type="ChEBI" id="CHEBI:11851"/>
    </ligand>
</feature>
<dbReference type="GO" id="GO:0003864">
    <property type="term" value="F:3-methyl-2-oxobutanoate hydroxymethyltransferase activity"/>
    <property type="evidence" value="ECO:0007669"/>
    <property type="project" value="UniProtKB-UniRule"/>
</dbReference>
<dbReference type="NCBIfam" id="NF001452">
    <property type="entry name" value="PRK00311.1"/>
    <property type="match status" value="1"/>
</dbReference>
<comment type="subcellular location">
    <subcellularLocation>
        <location evidence="7">Cytoplasm</location>
    </subcellularLocation>
</comment>
<sequence>MTERKKITIHTLNQMKEKGEPITMLTAYDYPVALLEEKAGVEIILVGDSLGMTVYGMDGTLPVTLDMMINHATAVRKGAPTAFLVGDMPYMTYQISKEEAIRNAGRMMAETNCDIVKLEGGVEMAETVAAMVKATIPVMGHIGLTPQSTAQMGGFKAQGRTAEEAVKLIEDAKALEAAGISLLLVEAVPPAVLTEITKALSIPVISLGAGADAAGQLLIVHDILGFFDRFVPKFVKKYANLNETIHSGLSDYVNEVKTGKFPEEKYTYGMKEEEVKKLKDLLRN</sequence>
<name>A0AAU0UN10_9FIRM</name>
<dbReference type="EMBL" id="CP121694">
    <property type="protein sequence ID" value="WRO21576.1"/>
    <property type="molecule type" value="Genomic_DNA"/>
</dbReference>
<evidence type="ECO:0000256" key="1">
    <source>
        <dbReference type="ARBA" id="ARBA00005033"/>
    </source>
</evidence>
<feature type="binding site" evidence="7 9">
    <location>
        <position position="87"/>
    </location>
    <ligand>
        <name>3-methyl-2-oxobutanoate</name>
        <dbReference type="ChEBI" id="CHEBI:11851"/>
    </ligand>
</feature>
<dbReference type="AlphaFoldDB" id="A0AAU0UN10"/>
<dbReference type="Pfam" id="PF02548">
    <property type="entry name" value="Pantoate_transf"/>
    <property type="match status" value="1"/>
</dbReference>
<dbReference type="InterPro" id="IPR003700">
    <property type="entry name" value="Pantoate_hydroxy_MeTrfase"/>
</dbReference>
<accession>A0AAU0UN10</accession>
<evidence type="ECO:0000313" key="11">
    <source>
        <dbReference type="EMBL" id="WRO21576.1"/>
    </source>
</evidence>
<dbReference type="KEGG" id="dbc:MFMK1_001386"/>
<keyword evidence="4 7" id="KW-0566">Pantothenate biosynthesis</keyword>
<dbReference type="PIRSF" id="PIRSF000388">
    <property type="entry name" value="Pantoate_hydroxy_MeTrfase"/>
    <property type="match status" value="1"/>
</dbReference>
<evidence type="ECO:0000256" key="10">
    <source>
        <dbReference type="PIRSR" id="PIRSR000388-3"/>
    </source>
</evidence>
<dbReference type="PANTHER" id="PTHR20881">
    <property type="entry name" value="3-METHYL-2-OXOBUTANOATE HYDROXYMETHYLTRANSFERASE"/>
    <property type="match status" value="1"/>
</dbReference>
<dbReference type="GO" id="GO:0015940">
    <property type="term" value="P:pantothenate biosynthetic process"/>
    <property type="evidence" value="ECO:0007669"/>
    <property type="project" value="UniProtKB-UniRule"/>
</dbReference>
<evidence type="ECO:0000256" key="3">
    <source>
        <dbReference type="ARBA" id="ARBA00011424"/>
    </source>
</evidence>
<organism evidence="11 12">
    <name type="scientific">Metallumcola ferriviriculae</name>
    <dbReference type="NCBI Taxonomy" id="3039180"/>
    <lineage>
        <taxon>Bacteria</taxon>
        <taxon>Bacillati</taxon>
        <taxon>Bacillota</taxon>
        <taxon>Clostridia</taxon>
        <taxon>Neomoorellales</taxon>
        <taxon>Desulfitibacteraceae</taxon>
        <taxon>Metallumcola</taxon>
    </lineage>
</organism>
<dbReference type="GO" id="GO:0005737">
    <property type="term" value="C:cytoplasm"/>
    <property type="evidence" value="ECO:0007669"/>
    <property type="project" value="UniProtKB-SubCell"/>
</dbReference>
<feature type="binding site" evidence="7 9">
    <location>
        <begin position="48"/>
        <end position="49"/>
    </location>
    <ligand>
        <name>3-methyl-2-oxobutanoate</name>
        <dbReference type="ChEBI" id="CHEBI:11851"/>
    </ligand>
</feature>
<dbReference type="CDD" id="cd06557">
    <property type="entry name" value="KPHMT-like"/>
    <property type="match status" value="1"/>
</dbReference>
<feature type="binding site" evidence="7 10">
    <location>
        <position position="48"/>
    </location>
    <ligand>
        <name>Mg(2+)</name>
        <dbReference type="ChEBI" id="CHEBI:18420"/>
    </ligand>
</feature>
<evidence type="ECO:0000256" key="2">
    <source>
        <dbReference type="ARBA" id="ARBA00008676"/>
    </source>
</evidence>
<evidence type="ECO:0000256" key="4">
    <source>
        <dbReference type="ARBA" id="ARBA00022655"/>
    </source>
</evidence>